<protein>
    <recommendedName>
        <fullName evidence="2">ATP-binding protein</fullName>
    </recommendedName>
</protein>
<proteinExistence type="predicted"/>
<sequence>MSGAAAFIGEYLIGVVSGDPTQWGHARVEVVPAHVLVEDKSFRLAVQSVTGSQIDLVDVARSIPSPISGPVNISEIRWNPVSEADAIGFGVHRVPDFPGHPPVVDYISRRVDSDLDSHLELLAREGGMLLLSGDSAAGKSRALFEAMRRNLGDWLVCKPDPDVDISSLLHVPSGGRRVVWLDDLHDYLRSDGLTLSLLDGLTSRRLVVLATIRTEFYEQYTDDRSRKFATRGSGTQLPSSPGRVLRAARHITVERIWDPIERQRASLSEDPRIANALEADRAYGVAEYLAAGPQVLKMWRSAFRVRGNPRGAALVAAAVDLTRTGVGSSLPRAALERLHEHYLEQAGGPALRPEGLDDAWNWATDVVLGVTGPLVPGKGETYKPFDYLVSDIARRSGPDELPDLVWDEALRVVDNSRRSLVAMVARSAGQLDVAKMRLFLSCKQMTRKP</sequence>
<gene>
    <name evidence="1" type="ORF">SHKM778_87460</name>
</gene>
<organism evidence="1">
    <name type="scientific">Streptomyces haneummycinicus</name>
    <dbReference type="NCBI Taxonomy" id="3074435"/>
    <lineage>
        <taxon>Bacteria</taxon>
        <taxon>Bacillati</taxon>
        <taxon>Actinomycetota</taxon>
        <taxon>Actinomycetes</taxon>
        <taxon>Kitasatosporales</taxon>
        <taxon>Streptomycetaceae</taxon>
        <taxon>Streptomyces</taxon>
    </lineage>
</organism>
<dbReference type="AlphaFoldDB" id="A0AAT9HY89"/>
<accession>A0AAT9HY89</accession>
<evidence type="ECO:0008006" key="2">
    <source>
        <dbReference type="Google" id="ProtNLM"/>
    </source>
</evidence>
<reference evidence="1" key="1">
    <citation type="submission" date="2024-06" db="EMBL/GenBank/DDBJ databases">
        <authorList>
            <consortium name="consrtm"/>
            <person name="Uemura M."/>
            <person name="Terahara T."/>
        </authorList>
    </citation>
    <scope>NUCLEOTIDE SEQUENCE</scope>
    <source>
        <strain evidence="1">KM77-8</strain>
    </source>
</reference>
<evidence type="ECO:0000313" key="1">
    <source>
        <dbReference type="EMBL" id="BFO22358.1"/>
    </source>
</evidence>
<dbReference type="EMBL" id="AP035768">
    <property type="protein sequence ID" value="BFO22358.1"/>
    <property type="molecule type" value="Genomic_DNA"/>
</dbReference>
<name>A0AAT9HY89_9ACTN</name>
<reference evidence="1" key="2">
    <citation type="submission" date="2024-07" db="EMBL/GenBank/DDBJ databases">
        <title>Streptomyces haneummycinica sp. nov., a new antibiotic-producing actinobacterium isolated from marine sediment.</title>
        <authorList>
            <person name="Uemura M."/>
            <person name="Hamada M."/>
            <person name="Hirano S."/>
            <person name="Kobayashi K."/>
            <person name="Ohshiro T."/>
            <person name="Kobayashi T."/>
            <person name="Terahara T."/>
        </authorList>
    </citation>
    <scope>NUCLEOTIDE SEQUENCE</scope>
    <source>
        <strain evidence="1">KM77-8</strain>
    </source>
</reference>